<protein>
    <submittedName>
        <fullName evidence="1">Uncharacterized protein</fullName>
    </submittedName>
</protein>
<comment type="caution">
    <text evidence="1">The sequence shown here is derived from an EMBL/GenBank/DDBJ whole genome shotgun (WGS) entry which is preliminary data.</text>
</comment>
<dbReference type="EMBL" id="QJUM01000027">
    <property type="protein sequence ID" value="TBV01902.1"/>
    <property type="molecule type" value="Genomic_DNA"/>
</dbReference>
<accession>A0ABY1Z485</accession>
<evidence type="ECO:0000313" key="2">
    <source>
        <dbReference type="Proteomes" id="UP000291334"/>
    </source>
</evidence>
<proteinExistence type="predicted"/>
<evidence type="ECO:0000313" key="1">
    <source>
        <dbReference type="EMBL" id="TBV01902.1"/>
    </source>
</evidence>
<keyword evidence="2" id="KW-1185">Reference proteome</keyword>
<dbReference type="Proteomes" id="UP000291334">
    <property type="component" value="Unassembled WGS sequence"/>
</dbReference>
<name>A0ABY1Z485_9GAMM</name>
<organism evidence="1 2">
    <name type="scientific">Phytopseudomonas dryadis</name>
    <dbReference type="NCBI Taxonomy" id="2487520"/>
    <lineage>
        <taxon>Bacteria</taxon>
        <taxon>Pseudomonadati</taxon>
        <taxon>Pseudomonadota</taxon>
        <taxon>Gammaproteobacteria</taxon>
        <taxon>Pseudomonadales</taxon>
        <taxon>Pseudomonadaceae</taxon>
        <taxon>Phytopseudomonas</taxon>
    </lineage>
</organism>
<reference evidence="1 2" key="1">
    <citation type="submission" date="2018-06" db="EMBL/GenBank/DDBJ databases">
        <title>Three novel Pseudomonas species isolated from symptomatic oak.</title>
        <authorList>
            <person name="Bueno-Gonzalez V."/>
            <person name="Brady C."/>
        </authorList>
    </citation>
    <scope>NUCLEOTIDE SEQUENCE [LARGE SCALE GENOMIC DNA]</scope>
    <source>
        <strain evidence="1 2">P26B</strain>
    </source>
</reference>
<gene>
    <name evidence="1" type="ORF">DNK34_19995</name>
</gene>
<sequence>MQIEAIEAVEVEQIPGKKGKHGYRMTARDANGEHLARHAMHHFARLANKVAPSTMNGGKVNDKDFDGVLELILEIPQRQALEKIYIDYVIEGCEQMRYPLQSHRAGNKRDPVKIKLFWQAIAGGDTELLYDSEASSE</sequence>